<organism evidence="2 3">
    <name type="scientific">Dillenia turbinata</name>
    <dbReference type="NCBI Taxonomy" id="194707"/>
    <lineage>
        <taxon>Eukaryota</taxon>
        <taxon>Viridiplantae</taxon>
        <taxon>Streptophyta</taxon>
        <taxon>Embryophyta</taxon>
        <taxon>Tracheophyta</taxon>
        <taxon>Spermatophyta</taxon>
        <taxon>Magnoliopsida</taxon>
        <taxon>eudicotyledons</taxon>
        <taxon>Gunneridae</taxon>
        <taxon>Pentapetalae</taxon>
        <taxon>Dilleniales</taxon>
        <taxon>Dilleniaceae</taxon>
        <taxon>Dillenia</taxon>
    </lineage>
</organism>
<dbReference type="Proteomes" id="UP001370490">
    <property type="component" value="Unassembled WGS sequence"/>
</dbReference>
<feature type="non-terminal residue" evidence="2">
    <location>
        <position position="1"/>
    </location>
</feature>
<keyword evidence="3" id="KW-1185">Reference proteome</keyword>
<dbReference type="EMBL" id="JBAMMX010000021">
    <property type="protein sequence ID" value="KAK6919948.1"/>
    <property type="molecule type" value="Genomic_DNA"/>
</dbReference>
<protein>
    <submittedName>
        <fullName evidence="2">Uncharacterized protein</fullName>
    </submittedName>
</protein>
<comment type="caution">
    <text evidence="2">The sequence shown here is derived from an EMBL/GenBank/DDBJ whole genome shotgun (WGS) entry which is preliminary data.</text>
</comment>
<sequence length="183" mass="20381">WGGGGELENGGHNPRKQLLPNALESNSTPNHSSFLQLLFSLSRIMVSLLQQLDPMVELQIALSSSGFLDDTHEIQINTDSRSRKVLLLRLSPSRFQPCALRHSHFLLFDGIILDPIKLQVRGCHTYQQRDQAWSASLLKSRLQYLGPKHGVPCFSEEPPPQQFSLDPSAGPVSAYCLLVLDPD</sequence>
<gene>
    <name evidence="2" type="ORF">RJ641_015852</name>
</gene>
<reference evidence="2 3" key="1">
    <citation type="submission" date="2023-12" db="EMBL/GenBank/DDBJ databases">
        <title>A high-quality genome assembly for Dillenia turbinata (Dilleniales).</title>
        <authorList>
            <person name="Chanderbali A."/>
        </authorList>
    </citation>
    <scope>NUCLEOTIDE SEQUENCE [LARGE SCALE GENOMIC DNA]</scope>
    <source>
        <strain evidence="2">LSX21</strain>
        <tissue evidence="2">Leaf</tissue>
    </source>
</reference>
<proteinExistence type="predicted"/>
<feature type="region of interest" description="Disordered" evidence="1">
    <location>
        <begin position="1"/>
        <end position="23"/>
    </location>
</feature>
<evidence type="ECO:0000256" key="1">
    <source>
        <dbReference type="SAM" id="MobiDB-lite"/>
    </source>
</evidence>
<name>A0AAN8V206_9MAGN</name>
<accession>A0AAN8V206</accession>
<evidence type="ECO:0000313" key="2">
    <source>
        <dbReference type="EMBL" id="KAK6919948.1"/>
    </source>
</evidence>
<feature type="non-terminal residue" evidence="2">
    <location>
        <position position="183"/>
    </location>
</feature>
<dbReference type="AlphaFoldDB" id="A0AAN8V206"/>
<evidence type="ECO:0000313" key="3">
    <source>
        <dbReference type="Proteomes" id="UP001370490"/>
    </source>
</evidence>